<evidence type="ECO:0000313" key="1">
    <source>
        <dbReference type="EMBL" id="AMW06319.1"/>
    </source>
</evidence>
<name>A0A143BMI4_9BACT</name>
<dbReference type="eggNOG" id="ENOG5030NM7">
    <property type="taxonomic scope" value="Bacteria"/>
</dbReference>
<reference evidence="1 2" key="2">
    <citation type="journal article" date="2016" name="Environ. Microbiol. Rep.">
        <title>Metagenomic evidence for the presence of phototrophic Gemmatimonadetes bacteria in diverse environments.</title>
        <authorList>
            <person name="Zeng Y."/>
            <person name="Baumbach J."/>
            <person name="Barbosa E.G."/>
            <person name="Azevedo V."/>
            <person name="Zhang C."/>
            <person name="Koblizek M."/>
        </authorList>
    </citation>
    <scope>NUCLEOTIDE SEQUENCE [LARGE SCALE GENOMIC DNA]</scope>
    <source>
        <strain evidence="1 2">AP64</strain>
    </source>
</reference>
<sequence>MLLRIDTGCGNTRAFSMNRLQGRSRWTVLRNVGLAAMLLWAPRSVQAQTVVPPPSAPASVLPRLLLPGDTLLRPLVVTGDSVRYALTMFRDADEIPVGRLVEALRADTINGVPVVRRVLKLQRGTMQLVDSTVTDARTLAPRVRRALQQNRRVLLEFNGARIKGALAPLDAPPVPFDTTLRVVPFDAGNWELLMRALPLEKGFSVRFPVYDLDGGLREYRLAVTGSTTVQGEETHVVILTLARNRESVVWVSKQTGVVLQIETMLGETTMLRQVRVLR</sequence>
<gene>
    <name evidence="1" type="ORF">GEMMAAP_19115</name>
</gene>
<proteinExistence type="predicted"/>
<dbReference type="EMBL" id="CP011454">
    <property type="protein sequence ID" value="AMW06319.1"/>
    <property type="molecule type" value="Genomic_DNA"/>
</dbReference>
<dbReference type="InterPro" id="IPR021457">
    <property type="entry name" value="DUF3108"/>
</dbReference>
<keyword evidence="2" id="KW-1185">Reference proteome</keyword>
<dbReference type="Pfam" id="PF11306">
    <property type="entry name" value="DUF3108"/>
    <property type="match status" value="1"/>
</dbReference>
<evidence type="ECO:0000313" key="2">
    <source>
        <dbReference type="Proteomes" id="UP000076404"/>
    </source>
</evidence>
<dbReference type="Proteomes" id="UP000076404">
    <property type="component" value="Chromosome"/>
</dbReference>
<dbReference type="Gene3D" id="2.50.20.10">
    <property type="entry name" value="Lipoprotein localisation LolA/LolB/LppX"/>
    <property type="match status" value="1"/>
</dbReference>
<dbReference type="AlphaFoldDB" id="A0A143BMI4"/>
<dbReference type="KEGG" id="gph:GEMMAAP_19115"/>
<reference evidence="1 2" key="1">
    <citation type="journal article" date="2014" name="Proc. Natl. Acad. Sci. U.S.A.">
        <title>Functional type 2 photosynthetic reaction centers found in the rare bacterial phylum Gemmatimonadetes.</title>
        <authorList>
            <person name="Zeng Y."/>
            <person name="Feng F."/>
            <person name="Medova H."/>
            <person name="Dean J."/>
            <person name="Koblizek M."/>
        </authorList>
    </citation>
    <scope>NUCLEOTIDE SEQUENCE [LARGE SCALE GENOMIC DNA]</scope>
    <source>
        <strain evidence="1 2">AP64</strain>
    </source>
</reference>
<accession>A0A143BMI4</accession>
<organism evidence="1 2">
    <name type="scientific">Gemmatimonas phototrophica</name>
    <dbReference type="NCBI Taxonomy" id="1379270"/>
    <lineage>
        <taxon>Bacteria</taxon>
        <taxon>Pseudomonadati</taxon>
        <taxon>Gemmatimonadota</taxon>
        <taxon>Gemmatimonadia</taxon>
        <taxon>Gemmatimonadales</taxon>
        <taxon>Gemmatimonadaceae</taxon>
        <taxon>Gemmatimonas</taxon>
    </lineage>
</organism>
<protein>
    <submittedName>
        <fullName evidence="1">Uncharacterized protein</fullName>
    </submittedName>
</protein>